<evidence type="ECO:0000313" key="1">
    <source>
        <dbReference type="EMBL" id="KAG5587951.1"/>
    </source>
</evidence>
<gene>
    <name evidence="1" type="ORF">H5410_048385</name>
</gene>
<evidence type="ECO:0000313" key="2">
    <source>
        <dbReference type="Proteomes" id="UP000824120"/>
    </source>
</evidence>
<dbReference type="EMBL" id="JACXVP010000009">
    <property type="protein sequence ID" value="KAG5587951.1"/>
    <property type="molecule type" value="Genomic_DNA"/>
</dbReference>
<dbReference type="AlphaFoldDB" id="A0A9J5XK88"/>
<dbReference type="Proteomes" id="UP000824120">
    <property type="component" value="Chromosome 9"/>
</dbReference>
<comment type="caution">
    <text evidence="1">The sequence shown here is derived from an EMBL/GenBank/DDBJ whole genome shotgun (WGS) entry which is preliminary data.</text>
</comment>
<keyword evidence="2" id="KW-1185">Reference proteome</keyword>
<sequence length="64" mass="7496">MSYTILKNNVEPPINQRVNMIRLCKVVKFKLVNRNISVPISVSDFIHYCYAFARSDFEFQVGKI</sequence>
<reference evidence="1 2" key="1">
    <citation type="submission" date="2020-09" db="EMBL/GenBank/DDBJ databases">
        <title>De no assembly of potato wild relative species, Solanum commersonii.</title>
        <authorList>
            <person name="Cho K."/>
        </authorList>
    </citation>
    <scope>NUCLEOTIDE SEQUENCE [LARGE SCALE GENOMIC DNA]</scope>
    <source>
        <strain evidence="1">LZ3.2</strain>
        <tissue evidence="1">Leaf</tissue>
    </source>
</reference>
<name>A0A9J5XK88_SOLCO</name>
<accession>A0A9J5XK88</accession>
<proteinExistence type="predicted"/>
<organism evidence="1 2">
    <name type="scientific">Solanum commersonii</name>
    <name type="common">Commerson's wild potato</name>
    <name type="synonym">Commerson's nightshade</name>
    <dbReference type="NCBI Taxonomy" id="4109"/>
    <lineage>
        <taxon>Eukaryota</taxon>
        <taxon>Viridiplantae</taxon>
        <taxon>Streptophyta</taxon>
        <taxon>Embryophyta</taxon>
        <taxon>Tracheophyta</taxon>
        <taxon>Spermatophyta</taxon>
        <taxon>Magnoliopsida</taxon>
        <taxon>eudicotyledons</taxon>
        <taxon>Gunneridae</taxon>
        <taxon>Pentapetalae</taxon>
        <taxon>asterids</taxon>
        <taxon>lamiids</taxon>
        <taxon>Solanales</taxon>
        <taxon>Solanaceae</taxon>
        <taxon>Solanoideae</taxon>
        <taxon>Solaneae</taxon>
        <taxon>Solanum</taxon>
    </lineage>
</organism>
<protein>
    <submittedName>
        <fullName evidence="1">Uncharacterized protein</fullName>
    </submittedName>
</protein>